<keyword evidence="2" id="KW-0732">Signal</keyword>
<dbReference type="GO" id="GO:0006801">
    <property type="term" value="P:superoxide metabolic process"/>
    <property type="evidence" value="ECO:0007669"/>
    <property type="project" value="InterPro"/>
</dbReference>
<sequence>MKPMQMFNLRVLFFVSILVILSVHCQKFSKKDKHLNEQYKPNLKIKENKFINIGGNVSLNDTIEQNITSEETQDNKENMNETISLKTVNAKENVTSVKTQTMTSQIEFLNASTHISDLDIVNITQDETLSNSSESYKKPSTSCDCHVHHLMDKLKKDFSSMRTYVKERHNPIQIHIYKGEKIKSSQMSEPSKDNDKKELGKGKTKDQSKSYSKQLNKNDDDNLQDHVHVHSKGNLRHNHSKYNHIHSLNNQDLRRNYQNGHSNVKYKPKNTKFHNQIRHDHYEPSVSRQRHFKVQETHIHLNIQVSGRNEEDAKEKERHKMRVEQIKKEGLLEKDLTAKNEIPIFARCDMKTYNSGHNISGTVFLHQLPGQYLKVEVQLHGFSVQSNHTSTDIKEEKQFLNLSSNDISLNKQLHGFHVHEFGDSSKGCHSMGGHFNPEGVHHGYRNNSHGHVGDWGNIDVDMYGDSNSNFTVQAASLIGPNSILGRGIVVHSQRDDLGKGDSPTSKTTGDAGGRIACCNIVLTKPIH</sequence>
<keyword evidence="4" id="KW-1185">Reference proteome</keyword>
<dbReference type="RefSeq" id="XP_055881844.1">
    <property type="nucleotide sequence ID" value="XM_056025869.1"/>
</dbReference>
<dbReference type="SUPFAM" id="SSF49329">
    <property type="entry name" value="Cu,Zn superoxide dismutase-like"/>
    <property type="match status" value="1"/>
</dbReference>
<dbReference type="AlphaFoldDB" id="A0A9W3A3T5"/>
<feature type="signal peptide" evidence="2">
    <location>
        <begin position="1"/>
        <end position="25"/>
    </location>
</feature>
<evidence type="ECO:0000256" key="2">
    <source>
        <dbReference type="SAM" id="SignalP"/>
    </source>
</evidence>
<dbReference type="PROSITE" id="PS00087">
    <property type="entry name" value="SOD_CU_ZN_1"/>
    <property type="match status" value="1"/>
</dbReference>
<dbReference type="InterPro" id="IPR001424">
    <property type="entry name" value="SOD_Cu_Zn_dom"/>
</dbReference>
<dbReference type="InterPro" id="IPR024134">
    <property type="entry name" value="SOD_Cu/Zn_/chaperone"/>
</dbReference>
<proteinExistence type="predicted"/>
<dbReference type="Gene3D" id="2.60.40.200">
    <property type="entry name" value="Superoxide dismutase, copper/zinc binding domain"/>
    <property type="match status" value="1"/>
</dbReference>
<feature type="compositionally biased region" description="Basic and acidic residues" evidence="1">
    <location>
        <begin position="216"/>
        <end position="225"/>
    </location>
</feature>
<dbReference type="OrthoDB" id="2015551at2759"/>
<accession>A0A9W3A3T5</accession>
<dbReference type="Pfam" id="PF00080">
    <property type="entry name" value="Sod_Cu"/>
    <property type="match status" value="1"/>
</dbReference>
<protein>
    <submittedName>
        <fullName evidence="5">Uncharacterized protein LOC106062953 isoform X1</fullName>
    </submittedName>
</protein>
<dbReference type="InterPro" id="IPR036423">
    <property type="entry name" value="SOD-like_Cu/Zn_dom_sf"/>
</dbReference>
<dbReference type="Proteomes" id="UP001165740">
    <property type="component" value="Chromosome 4"/>
</dbReference>
<reference evidence="5" key="1">
    <citation type="submission" date="2025-08" db="UniProtKB">
        <authorList>
            <consortium name="RefSeq"/>
        </authorList>
    </citation>
    <scope>IDENTIFICATION</scope>
</reference>
<feature type="compositionally biased region" description="Basic and acidic residues" evidence="1">
    <location>
        <begin position="190"/>
        <end position="208"/>
    </location>
</feature>
<dbReference type="GeneID" id="106062953"/>
<evidence type="ECO:0000256" key="1">
    <source>
        <dbReference type="SAM" id="MobiDB-lite"/>
    </source>
</evidence>
<gene>
    <name evidence="5" type="primary">LOC106062953</name>
</gene>
<dbReference type="PANTHER" id="PTHR10003">
    <property type="entry name" value="SUPEROXIDE DISMUTASE CU-ZN -RELATED"/>
    <property type="match status" value="1"/>
</dbReference>
<feature type="domain" description="Superoxide dismutase copper/zinc binding" evidence="3">
    <location>
        <begin position="400"/>
        <end position="520"/>
    </location>
</feature>
<name>A0A9W3A3T5_BIOGL</name>
<dbReference type="PROSITE" id="PS00332">
    <property type="entry name" value="SOD_CU_ZN_2"/>
    <property type="match status" value="1"/>
</dbReference>
<evidence type="ECO:0000259" key="3">
    <source>
        <dbReference type="Pfam" id="PF00080"/>
    </source>
</evidence>
<evidence type="ECO:0000313" key="4">
    <source>
        <dbReference type="Proteomes" id="UP001165740"/>
    </source>
</evidence>
<feature type="chain" id="PRO_5040907802" evidence="2">
    <location>
        <begin position="26"/>
        <end position="527"/>
    </location>
</feature>
<evidence type="ECO:0000313" key="5">
    <source>
        <dbReference type="RefSeq" id="XP_055881844.1"/>
    </source>
</evidence>
<dbReference type="GO" id="GO:0005507">
    <property type="term" value="F:copper ion binding"/>
    <property type="evidence" value="ECO:0007669"/>
    <property type="project" value="InterPro"/>
</dbReference>
<organism evidence="4 5">
    <name type="scientific">Biomphalaria glabrata</name>
    <name type="common">Bloodfluke planorb</name>
    <name type="synonym">Freshwater snail</name>
    <dbReference type="NCBI Taxonomy" id="6526"/>
    <lineage>
        <taxon>Eukaryota</taxon>
        <taxon>Metazoa</taxon>
        <taxon>Spiralia</taxon>
        <taxon>Lophotrochozoa</taxon>
        <taxon>Mollusca</taxon>
        <taxon>Gastropoda</taxon>
        <taxon>Heterobranchia</taxon>
        <taxon>Euthyneura</taxon>
        <taxon>Panpulmonata</taxon>
        <taxon>Hygrophila</taxon>
        <taxon>Lymnaeoidea</taxon>
        <taxon>Planorbidae</taxon>
        <taxon>Biomphalaria</taxon>
    </lineage>
</organism>
<dbReference type="PRINTS" id="PR00068">
    <property type="entry name" value="CUZNDISMTASE"/>
</dbReference>
<feature type="region of interest" description="Disordered" evidence="1">
    <location>
        <begin position="175"/>
        <end position="225"/>
    </location>
</feature>
<dbReference type="CDD" id="cd00305">
    <property type="entry name" value="Cu-Zn_Superoxide_Dismutase"/>
    <property type="match status" value="1"/>
</dbReference>
<dbReference type="InterPro" id="IPR018152">
    <property type="entry name" value="SOD_Cu/Zn_BS"/>
</dbReference>